<dbReference type="EMBL" id="JAODUP010000534">
    <property type="protein sequence ID" value="KAK2147824.1"/>
    <property type="molecule type" value="Genomic_DNA"/>
</dbReference>
<protein>
    <submittedName>
        <fullName evidence="2">Uncharacterized protein</fullName>
    </submittedName>
</protein>
<evidence type="ECO:0000313" key="3">
    <source>
        <dbReference type="Proteomes" id="UP001208570"/>
    </source>
</evidence>
<evidence type="ECO:0000313" key="2">
    <source>
        <dbReference type="EMBL" id="KAK2147824.1"/>
    </source>
</evidence>
<organism evidence="2 3">
    <name type="scientific">Paralvinella palmiformis</name>
    <dbReference type="NCBI Taxonomy" id="53620"/>
    <lineage>
        <taxon>Eukaryota</taxon>
        <taxon>Metazoa</taxon>
        <taxon>Spiralia</taxon>
        <taxon>Lophotrochozoa</taxon>
        <taxon>Annelida</taxon>
        <taxon>Polychaeta</taxon>
        <taxon>Sedentaria</taxon>
        <taxon>Canalipalpata</taxon>
        <taxon>Terebellida</taxon>
        <taxon>Terebelliformia</taxon>
        <taxon>Alvinellidae</taxon>
        <taxon>Paralvinella</taxon>
    </lineage>
</organism>
<gene>
    <name evidence="2" type="ORF">LSH36_532g03003</name>
</gene>
<evidence type="ECO:0000256" key="1">
    <source>
        <dbReference type="SAM" id="Phobius"/>
    </source>
</evidence>
<sequence length="570" mass="66056">MRLSTTCQNIVIFVALSQFFVLWVFFYRGMLSWNVMSYYGAVPTTTTTVTAETTPNMHVRLEMPVQRAAVSQPSSSENAIKWTTRRTYRASIAIGLGFTTKKTYQRKIKMLPFFHSLMPSFCKTASDEYDYQFFLAYDYNDKLMSNRSFVDDFEKTFAMLTKQNCPSSSDYSIHFIVCGYARKPAWAQNDAMIEAYLAGMEYFYRINDDTVMKTANWTERFINELQRLTPALVGVVGPTHRGGNTAILTYDFTHRSHIDIQGFYYPRLFPDWYADRWITVCYKPGRSLKLPDVRLVHTMESGQRYISSKRTAPQIKEQIEKARERIIRSAMTWGVVRNAQLMPIIYPGWTLHVYTSRLLIGRGAHYKAANNSYISDHVIKTLELLGSKVTYVDAVDGKRFPAQLWSYLVADRPEVDLFLIRGAEQRLTKRELAVVHHWSGSEKTVHCIKDHPKHSHRTFLDSLWGAKSKDLLSLLGNTSMQQFIETHTNQFNGTQLELVPYIENILYEKIKKNIVYFDSITCEQPDSLPFPIARRDSFYVGQKYNAHEQPLLNEKYDILRSKNRKCDGIS</sequence>
<dbReference type="Proteomes" id="UP001208570">
    <property type="component" value="Unassembled WGS sequence"/>
</dbReference>
<accession>A0AAD9J7L3</accession>
<keyword evidence="1" id="KW-1133">Transmembrane helix</keyword>
<name>A0AAD9J7L3_9ANNE</name>
<proteinExistence type="predicted"/>
<keyword evidence="1" id="KW-0472">Membrane</keyword>
<dbReference type="AlphaFoldDB" id="A0AAD9J7L3"/>
<reference evidence="2" key="1">
    <citation type="journal article" date="2023" name="Mol. Biol. Evol.">
        <title>Third-Generation Sequencing Reveals the Adaptive Role of the Epigenome in Three Deep-Sea Polychaetes.</title>
        <authorList>
            <person name="Perez M."/>
            <person name="Aroh O."/>
            <person name="Sun Y."/>
            <person name="Lan Y."/>
            <person name="Juniper S.K."/>
            <person name="Young C.R."/>
            <person name="Angers B."/>
            <person name="Qian P.Y."/>
        </authorList>
    </citation>
    <scope>NUCLEOTIDE SEQUENCE</scope>
    <source>
        <strain evidence="2">P08H-3</strain>
    </source>
</reference>
<keyword evidence="3" id="KW-1185">Reference proteome</keyword>
<comment type="caution">
    <text evidence="2">The sequence shown here is derived from an EMBL/GenBank/DDBJ whole genome shotgun (WGS) entry which is preliminary data.</text>
</comment>
<feature type="transmembrane region" description="Helical" evidence="1">
    <location>
        <begin position="7"/>
        <end position="27"/>
    </location>
</feature>
<keyword evidence="1" id="KW-0812">Transmembrane</keyword>